<reference evidence="7" key="1">
    <citation type="submission" date="2015-08" db="EMBL/GenBank/DDBJ databases">
        <title>Genome sequence of the strict anaerobe Clostridium homopropionicum LuHBu1 (DSM 5847T).</title>
        <authorList>
            <person name="Poehlein A."/>
            <person name="Beck M."/>
            <person name="Schiel-Bengelsdorf B."/>
            <person name="Bengelsdorf F.R."/>
            <person name="Daniel R."/>
            <person name="Duerre P."/>
        </authorList>
    </citation>
    <scope>NUCLEOTIDE SEQUENCE [LARGE SCALE GENOMIC DNA]</scope>
    <source>
        <strain evidence="7">DSM 5847</strain>
    </source>
</reference>
<dbReference type="Proteomes" id="UP000037043">
    <property type="component" value="Unassembled WGS sequence"/>
</dbReference>
<dbReference type="InterPro" id="IPR028081">
    <property type="entry name" value="Leu-bd"/>
</dbReference>
<protein>
    <submittedName>
        <fullName evidence="6">Leucine-, isoleucine-, valine-, threonine-, and alanine-binding protein</fullName>
    </submittedName>
</protein>
<dbReference type="RefSeq" id="WP_052220588.1">
    <property type="nucleotide sequence ID" value="NZ_LHUR01000013.1"/>
</dbReference>
<keyword evidence="2" id="KW-0813">Transport</keyword>
<dbReference type="InterPro" id="IPR000709">
    <property type="entry name" value="Leu_Ile_Val-bd"/>
</dbReference>
<dbReference type="InterPro" id="IPR028082">
    <property type="entry name" value="Peripla_BP_I"/>
</dbReference>
<dbReference type="PRINTS" id="PR00337">
    <property type="entry name" value="LEUILEVALBP"/>
</dbReference>
<comment type="similarity">
    <text evidence="1">Belongs to the leucine-binding protein family.</text>
</comment>
<proteinExistence type="inferred from homology"/>
<organism evidence="6 7">
    <name type="scientific">Clostridium homopropionicum DSM 5847</name>
    <dbReference type="NCBI Taxonomy" id="1121318"/>
    <lineage>
        <taxon>Bacteria</taxon>
        <taxon>Bacillati</taxon>
        <taxon>Bacillota</taxon>
        <taxon>Clostridia</taxon>
        <taxon>Eubacteriales</taxon>
        <taxon>Clostridiaceae</taxon>
        <taxon>Clostridium</taxon>
    </lineage>
</organism>
<dbReference type="GO" id="GO:0006865">
    <property type="term" value="P:amino acid transport"/>
    <property type="evidence" value="ECO:0007669"/>
    <property type="project" value="UniProtKB-KW"/>
</dbReference>
<evidence type="ECO:0000256" key="1">
    <source>
        <dbReference type="ARBA" id="ARBA00010062"/>
    </source>
</evidence>
<dbReference type="STRING" id="36844.SAMN04488501_1088"/>
<evidence type="ECO:0000256" key="4">
    <source>
        <dbReference type="ARBA" id="ARBA00022970"/>
    </source>
</evidence>
<evidence type="ECO:0000313" key="6">
    <source>
        <dbReference type="EMBL" id="KOA20416.1"/>
    </source>
</evidence>
<evidence type="ECO:0000313" key="7">
    <source>
        <dbReference type="Proteomes" id="UP000037043"/>
    </source>
</evidence>
<accession>A0A0L6ZBR8</accession>
<comment type="caution">
    <text evidence="6">The sequence shown here is derived from an EMBL/GenBank/DDBJ whole genome shotgun (WGS) entry which is preliminary data.</text>
</comment>
<dbReference type="PATRIC" id="fig|1121318.3.peg.1011"/>
<keyword evidence="3" id="KW-0732">Signal</keyword>
<dbReference type="PANTHER" id="PTHR30483:SF6">
    <property type="entry name" value="PERIPLASMIC BINDING PROTEIN OF ABC TRANSPORTER FOR NATURAL AMINO ACIDS"/>
    <property type="match status" value="1"/>
</dbReference>
<keyword evidence="7" id="KW-1185">Reference proteome</keyword>
<keyword evidence="4" id="KW-0029">Amino-acid transport</keyword>
<gene>
    <name evidence="6" type="primary">braC_1</name>
    <name evidence="6" type="ORF">CLHOM_10040</name>
</gene>
<evidence type="ECO:0000256" key="3">
    <source>
        <dbReference type="ARBA" id="ARBA00022729"/>
    </source>
</evidence>
<dbReference type="AlphaFoldDB" id="A0A0L6ZBR8"/>
<feature type="domain" description="Leucine-binding protein" evidence="5">
    <location>
        <begin position="31"/>
        <end position="370"/>
    </location>
</feature>
<sequence length="376" mass="42229">MKTNKVKHILLWTMLISNFVYFNGCIKKSETIKIGVLGTMSGINSDLSVSGRRGVELAADEINKAGGINGRKVQLIVKDDKNDLKVALQMNKEFIDENVGVVIGPYTSGMIVNSIDYLRDKEILFLGPTISADSLSEKDDNFIRFIASTKEQAVVLTEMAKKNKNKKFAVIYDKENKGFNETLYNNFKDLLEKNSGQVIFTKGFSSNKDLNFSRIAKEIADSKADAVFIIANADNNATITQQIRKIECNIQIYSPLWSNTSDLITKGGSSVDGMYIVGAIDLNSKSKDFVDFKKSYLDKYGESPTFSSVYSYETSMALFEAIKMGPDFKPSTIKDNIIKIKNFKGLEGNYKIDKYGDNTRKYMIFRIEKGELRKVE</sequence>
<name>A0A0L6ZBR8_9CLOT</name>
<dbReference type="PANTHER" id="PTHR30483">
    <property type="entry name" value="LEUCINE-SPECIFIC-BINDING PROTEIN"/>
    <property type="match status" value="1"/>
</dbReference>
<dbReference type="Gene3D" id="3.40.50.2300">
    <property type="match status" value="2"/>
</dbReference>
<dbReference type="SUPFAM" id="SSF53822">
    <property type="entry name" value="Periplasmic binding protein-like I"/>
    <property type="match status" value="1"/>
</dbReference>
<evidence type="ECO:0000256" key="2">
    <source>
        <dbReference type="ARBA" id="ARBA00022448"/>
    </source>
</evidence>
<dbReference type="EMBL" id="LHUR01000013">
    <property type="protein sequence ID" value="KOA20416.1"/>
    <property type="molecule type" value="Genomic_DNA"/>
</dbReference>
<dbReference type="Pfam" id="PF13458">
    <property type="entry name" value="Peripla_BP_6"/>
    <property type="match status" value="1"/>
</dbReference>
<evidence type="ECO:0000259" key="5">
    <source>
        <dbReference type="Pfam" id="PF13458"/>
    </source>
</evidence>
<dbReference type="InterPro" id="IPR051010">
    <property type="entry name" value="BCAA_transport"/>
</dbReference>